<accession>A0AAD7S185</accession>
<dbReference type="AlphaFoldDB" id="A0AAD7S185"/>
<gene>
    <name evidence="1" type="ORF">AAFF_G00049460</name>
</gene>
<keyword evidence="2" id="KW-1185">Reference proteome</keyword>
<evidence type="ECO:0000313" key="2">
    <source>
        <dbReference type="Proteomes" id="UP001221898"/>
    </source>
</evidence>
<organism evidence="1 2">
    <name type="scientific">Aldrovandia affinis</name>
    <dbReference type="NCBI Taxonomy" id="143900"/>
    <lineage>
        <taxon>Eukaryota</taxon>
        <taxon>Metazoa</taxon>
        <taxon>Chordata</taxon>
        <taxon>Craniata</taxon>
        <taxon>Vertebrata</taxon>
        <taxon>Euteleostomi</taxon>
        <taxon>Actinopterygii</taxon>
        <taxon>Neopterygii</taxon>
        <taxon>Teleostei</taxon>
        <taxon>Notacanthiformes</taxon>
        <taxon>Halosauridae</taxon>
        <taxon>Aldrovandia</taxon>
    </lineage>
</organism>
<dbReference type="Proteomes" id="UP001221898">
    <property type="component" value="Unassembled WGS sequence"/>
</dbReference>
<comment type="caution">
    <text evidence="1">The sequence shown here is derived from an EMBL/GenBank/DDBJ whole genome shotgun (WGS) entry which is preliminary data.</text>
</comment>
<sequence length="100" mass="10787">MRENDGVAQDRAVVMEMGLFAAASRTVTLGKSARPRRDGRLWDAPVTERRSAPAGYITRAGLPYLSNERTATALASPRPSTSPVKPPCCRFVPVVIFTAA</sequence>
<protein>
    <submittedName>
        <fullName evidence="1">Uncharacterized protein</fullName>
    </submittedName>
</protein>
<proteinExistence type="predicted"/>
<reference evidence="1" key="1">
    <citation type="journal article" date="2023" name="Science">
        <title>Genome structures resolve the early diversification of teleost fishes.</title>
        <authorList>
            <person name="Parey E."/>
            <person name="Louis A."/>
            <person name="Montfort J."/>
            <person name="Bouchez O."/>
            <person name="Roques C."/>
            <person name="Iampietro C."/>
            <person name="Lluch J."/>
            <person name="Castinel A."/>
            <person name="Donnadieu C."/>
            <person name="Desvignes T."/>
            <person name="Floi Bucao C."/>
            <person name="Jouanno E."/>
            <person name="Wen M."/>
            <person name="Mejri S."/>
            <person name="Dirks R."/>
            <person name="Jansen H."/>
            <person name="Henkel C."/>
            <person name="Chen W.J."/>
            <person name="Zahm M."/>
            <person name="Cabau C."/>
            <person name="Klopp C."/>
            <person name="Thompson A.W."/>
            <person name="Robinson-Rechavi M."/>
            <person name="Braasch I."/>
            <person name="Lecointre G."/>
            <person name="Bobe J."/>
            <person name="Postlethwait J.H."/>
            <person name="Berthelot C."/>
            <person name="Roest Crollius H."/>
            <person name="Guiguen Y."/>
        </authorList>
    </citation>
    <scope>NUCLEOTIDE SEQUENCE</scope>
    <source>
        <strain evidence="1">NC1722</strain>
    </source>
</reference>
<dbReference type="EMBL" id="JAINUG010000129">
    <property type="protein sequence ID" value="KAJ8394141.1"/>
    <property type="molecule type" value="Genomic_DNA"/>
</dbReference>
<evidence type="ECO:0000313" key="1">
    <source>
        <dbReference type="EMBL" id="KAJ8394141.1"/>
    </source>
</evidence>
<name>A0AAD7S185_9TELE</name>